<evidence type="ECO:0000313" key="5">
    <source>
        <dbReference type="Proteomes" id="UP000230052"/>
    </source>
</evidence>
<dbReference type="Pfam" id="PF00156">
    <property type="entry name" value="Pribosyltran"/>
    <property type="match status" value="1"/>
</dbReference>
<evidence type="ECO:0000313" key="4">
    <source>
        <dbReference type="EMBL" id="PIU40774.1"/>
    </source>
</evidence>
<proteinExistence type="inferred from homology"/>
<dbReference type="InterPro" id="IPR029057">
    <property type="entry name" value="PRTase-like"/>
</dbReference>
<dbReference type="AlphaFoldDB" id="A0A2J0KTX0"/>
<evidence type="ECO:0000259" key="2">
    <source>
        <dbReference type="Pfam" id="PF00156"/>
    </source>
</evidence>
<organism evidence="4 5">
    <name type="scientific">Candidatus Aquitaenariimonas noxiae</name>
    <dbReference type="NCBI Taxonomy" id="1974741"/>
    <lineage>
        <taxon>Bacteria</taxon>
        <taxon>Pseudomonadati</taxon>
        <taxon>Candidatus Omnitrophota</taxon>
        <taxon>Candidatus Aquitaenariimonas</taxon>
    </lineage>
</organism>
<evidence type="ECO:0000259" key="3">
    <source>
        <dbReference type="Pfam" id="PF18912"/>
    </source>
</evidence>
<accession>A0A2J0KTX0</accession>
<gene>
    <name evidence="4" type="ORF">COS99_08820</name>
</gene>
<sequence>MNQTLLSFNKIGRCFLNLIYPSECQICKASLDPVRKECLCGDCKAKIRLNLPPFCAKCGRSLINSVTALELCNDCKSSNYHFRKVWAVGHYEGILKECIHLFKFNGKLSLAPLFNELFLNFASSYMKIALFDAIVPVPLHSSKIRERTFNQAELLAKNFGRKTKIPINTSCLIRIKNTSPQTELSKNKRFLNIKGAFGTKRSPLLKDKNILLVDDVFTTGSTLDECAKILLGDGAKSVECLVLARG</sequence>
<dbReference type="SUPFAM" id="SSF53271">
    <property type="entry name" value="PRTase-like"/>
    <property type="match status" value="1"/>
</dbReference>
<dbReference type="EMBL" id="PEWV01000079">
    <property type="protein sequence ID" value="PIU40774.1"/>
    <property type="molecule type" value="Genomic_DNA"/>
</dbReference>
<dbReference type="Proteomes" id="UP000230052">
    <property type="component" value="Unassembled WGS sequence"/>
</dbReference>
<dbReference type="PANTHER" id="PTHR47505:SF1">
    <property type="entry name" value="DNA UTILIZATION PROTEIN YHGH"/>
    <property type="match status" value="1"/>
</dbReference>
<dbReference type="Pfam" id="PF18912">
    <property type="entry name" value="DZR_2"/>
    <property type="match status" value="1"/>
</dbReference>
<dbReference type="Gene3D" id="3.40.50.2020">
    <property type="match status" value="1"/>
</dbReference>
<dbReference type="CDD" id="cd06223">
    <property type="entry name" value="PRTases_typeI"/>
    <property type="match status" value="1"/>
</dbReference>
<evidence type="ECO:0000256" key="1">
    <source>
        <dbReference type="ARBA" id="ARBA00008007"/>
    </source>
</evidence>
<feature type="domain" description="Phosphoribosyltransferase" evidence="2">
    <location>
        <begin position="173"/>
        <end position="245"/>
    </location>
</feature>
<comment type="similarity">
    <text evidence="1">Belongs to the ComF/GntX family.</text>
</comment>
<feature type="domain" description="Double zinc ribbon" evidence="3">
    <location>
        <begin position="15"/>
        <end position="76"/>
    </location>
</feature>
<dbReference type="InterPro" id="IPR044005">
    <property type="entry name" value="DZR_2"/>
</dbReference>
<name>A0A2J0KTX0_9BACT</name>
<dbReference type="InterPro" id="IPR000836">
    <property type="entry name" value="PRTase_dom"/>
</dbReference>
<comment type="caution">
    <text evidence="4">The sequence shown here is derived from an EMBL/GenBank/DDBJ whole genome shotgun (WGS) entry which is preliminary data.</text>
</comment>
<dbReference type="InterPro" id="IPR051910">
    <property type="entry name" value="ComF/GntX_DNA_util-trans"/>
</dbReference>
<reference evidence="4 5" key="1">
    <citation type="submission" date="2017-09" db="EMBL/GenBank/DDBJ databases">
        <title>Depth-based differentiation of microbial function through sediment-hosted aquifers and enrichment of novel symbionts in the deep terrestrial subsurface.</title>
        <authorList>
            <person name="Probst A.J."/>
            <person name="Ladd B."/>
            <person name="Jarett J.K."/>
            <person name="Geller-Mcgrath D.E."/>
            <person name="Sieber C.M."/>
            <person name="Emerson J.B."/>
            <person name="Anantharaman K."/>
            <person name="Thomas B.C."/>
            <person name="Malmstrom R."/>
            <person name="Stieglmeier M."/>
            <person name="Klingl A."/>
            <person name="Woyke T."/>
            <person name="Ryan C.M."/>
            <person name="Banfield J.F."/>
        </authorList>
    </citation>
    <scope>NUCLEOTIDE SEQUENCE [LARGE SCALE GENOMIC DNA]</scope>
    <source>
        <strain evidence="4">CG07_land_8_20_14_0_80_42_15</strain>
    </source>
</reference>
<dbReference type="PANTHER" id="PTHR47505">
    <property type="entry name" value="DNA UTILIZATION PROTEIN YHGH"/>
    <property type="match status" value="1"/>
</dbReference>
<protein>
    <submittedName>
        <fullName evidence="4">ComF family protein</fullName>
    </submittedName>
</protein>